<evidence type="ECO:0000313" key="6">
    <source>
        <dbReference type="Proteomes" id="UP001237642"/>
    </source>
</evidence>
<dbReference type="PROSITE" id="PS50011">
    <property type="entry name" value="PROTEIN_KINASE_DOM"/>
    <property type="match status" value="1"/>
</dbReference>
<evidence type="ECO:0000256" key="1">
    <source>
        <dbReference type="ARBA" id="ARBA00022527"/>
    </source>
</evidence>
<keyword evidence="6" id="KW-1185">Reference proteome</keyword>
<dbReference type="EMBL" id="JAUIZM010000004">
    <property type="protein sequence ID" value="KAK1387758.1"/>
    <property type="molecule type" value="Genomic_DNA"/>
</dbReference>
<keyword evidence="5" id="KW-0418">Kinase</keyword>
<keyword evidence="5" id="KW-0808">Transferase</keyword>
<keyword evidence="2" id="KW-0547">Nucleotide-binding</keyword>
<reference evidence="5" key="2">
    <citation type="submission" date="2023-05" db="EMBL/GenBank/DDBJ databases">
        <authorList>
            <person name="Schelkunov M.I."/>
        </authorList>
    </citation>
    <scope>NUCLEOTIDE SEQUENCE</scope>
    <source>
        <strain evidence="5">Hsosn_3</strain>
        <tissue evidence="5">Leaf</tissue>
    </source>
</reference>
<dbReference type="PANTHER" id="PTHR47989:SF47">
    <property type="entry name" value="SERINE_THREONINE-PROTEIN KINASE PBL28-RELATED"/>
    <property type="match status" value="1"/>
</dbReference>
<evidence type="ECO:0000256" key="2">
    <source>
        <dbReference type="ARBA" id="ARBA00022741"/>
    </source>
</evidence>
<dbReference type="SUPFAM" id="SSF56112">
    <property type="entry name" value="Protein kinase-like (PK-like)"/>
    <property type="match status" value="1"/>
</dbReference>
<proteinExistence type="predicted"/>
<sequence>MLQRTNLTYGFLQTEIGDSDFQPLSWKLRISIALGAAKGFAYLHSSEVNVIHHDVKTSNILIDSKYNTKLSDFECAKDGPIDERTQGTLGYVDPEYFHTGHLTMKSDVYSFGIVLLEILTGRKAFDMNLSAEDRNLATWVESRLSKEHVM</sequence>
<dbReference type="Pfam" id="PF00069">
    <property type="entry name" value="Pkinase"/>
    <property type="match status" value="1"/>
</dbReference>
<evidence type="ECO:0000313" key="5">
    <source>
        <dbReference type="EMBL" id="KAK1387758.1"/>
    </source>
</evidence>
<dbReference type="AlphaFoldDB" id="A0AAD8IMB5"/>
<accession>A0AAD8IMB5</accession>
<feature type="domain" description="Protein kinase" evidence="4">
    <location>
        <begin position="1"/>
        <end position="150"/>
    </location>
</feature>
<dbReference type="InterPro" id="IPR000719">
    <property type="entry name" value="Prot_kinase_dom"/>
</dbReference>
<dbReference type="GO" id="GO:0004674">
    <property type="term" value="F:protein serine/threonine kinase activity"/>
    <property type="evidence" value="ECO:0007669"/>
    <property type="project" value="UniProtKB-KW"/>
</dbReference>
<keyword evidence="3" id="KW-0067">ATP-binding</keyword>
<gene>
    <name evidence="5" type="ORF">POM88_015936</name>
</gene>
<dbReference type="PROSITE" id="PS00108">
    <property type="entry name" value="PROTEIN_KINASE_ST"/>
    <property type="match status" value="1"/>
</dbReference>
<reference evidence="5" key="1">
    <citation type="submission" date="2023-02" db="EMBL/GenBank/DDBJ databases">
        <title>Genome of toxic invasive species Heracleum sosnowskyi carries increased number of genes despite the absence of recent whole-genome duplications.</title>
        <authorList>
            <person name="Schelkunov M."/>
            <person name="Shtratnikova V."/>
            <person name="Makarenko M."/>
            <person name="Klepikova A."/>
            <person name="Omelchenko D."/>
            <person name="Novikova G."/>
            <person name="Obukhova E."/>
            <person name="Bogdanov V."/>
            <person name="Penin A."/>
            <person name="Logacheva M."/>
        </authorList>
    </citation>
    <scope>NUCLEOTIDE SEQUENCE</scope>
    <source>
        <strain evidence="5">Hsosn_3</strain>
        <tissue evidence="5">Leaf</tissue>
    </source>
</reference>
<dbReference type="Gene3D" id="1.10.510.10">
    <property type="entry name" value="Transferase(Phosphotransferase) domain 1"/>
    <property type="match status" value="1"/>
</dbReference>
<dbReference type="Proteomes" id="UP001237642">
    <property type="component" value="Unassembled WGS sequence"/>
</dbReference>
<name>A0AAD8IMB5_9APIA</name>
<dbReference type="PANTHER" id="PTHR47989">
    <property type="entry name" value="OS01G0750732 PROTEIN"/>
    <property type="match status" value="1"/>
</dbReference>
<dbReference type="InterPro" id="IPR008271">
    <property type="entry name" value="Ser/Thr_kinase_AS"/>
</dbReference>
<evidence type="ECO:0000259" key="4">
    <source>
        <dbReference type="PROSITE" id="PS50011"/>
    </source>
</evidence>
<protein>
    <submittedName>
        <fullName evidence="5">Protein kinase domain-containing protein</fullName>
    </submittedName>
</protein>
<keyword evidence="1" id="KW-0723">Serine/threonine-protein kinase</keyword>
<dbReference type="GO" id="GO:0005524">
    <property type="term" value="F:ATP binding"/>
    <property type="evidence" value="ECO:0007669"/>
    <property type="project" value="UniProtKB-KW"/>
</dbReference>
<dbReference type="InterPro" id="IPR011009">
    <property type="entry name" value="Kinase-like_dom_sf"/>
</dbReference>
<organism evidence="5 6">
    <name type="scientific">Heracleum sosnowskyi</name>
    <dbReference type="NCBI Taxonomy" id="360622"/>
    <lineage>
        <taxon>Eukaryota</taxon>
        <taxon>Viridiplantae</taxon>
        <taxon>Streptophyta</taxon>
        <taxon>Embryophyta</taxon>
        <taxon>Tracheophyta</taxon>
        <taxon>Spermatophyta</taxon>
        <taxon>Magnoliopsida</taxon>
        <taxon>eudicotyledons</taxon>
        <taxon>Gunneridae</taxon>
        <taxon>Pentapetalae</taxon>
        <taxon>asterids</taxon>
        <taxon>campanulids</taxon>
        <taxon>Apiales</taxon>
        <taxon>Apiaceae</taxon>
        <taxon>Apioideae</taxon>
        <taxon>apioid superclade</taxon>
        <taxon>Tordylieae</taxon>
        <taxon>Tordyliinae</taxon>
        <taxon>Heracleum</taxon>
    </lineage>
</organism>
<evidence type="ECO:0000256" key="3">
    <source>
        <dbReference type="ARBA" id="ARBA00022840"/>
    </source>
</evidence>
<comment type="caution">
    <text evidence="5">The sequence shown here is derived from an EMBL/GenBank/DDBJ whole genome shotgun (WGS) entry which is preliminary data.</text>
</comment>